<feature type="coiled-coil region" evidence="1">
    <location>
        <begin position="207"/>
        <end position="234"/>
    </location>
</feature>
<dbReference type="Proteomes" id="UP000799766">
    <property type="component" value="Unassembled WGS sequence"/>
</dbReference>
<evidence type="ECO:0000256" key="1">
    <source>
        <dbReference type="SAM" id="Coils"/>
    </source>
</evidence>
<reference evidence="3" key="1">
    <citation type="journal article" date="2020" name="Stud. Mycol.">
        <title>101 Dothideomycetes genomes: a test case for predicting lifestyles and emergence of pathogens.</title>
        <authorList>
            <person name="Haridas S."/>
            <person name="Albert R."/>
            <person name="Binder M."/>
            <person name="Bloem J."/>
            <person name="Labutti K."/>
            <person name="Salamov A."/>
            <person name="Andreopoulos B."/>
            <person name="Baker S."/>
            <person name="Barry K."/>
            <person name="Bills G."/>
            <person name="Bluhm B."/>
            <person name="Cannon C."/>
            <person name="Castanera R."/>
            <person name="Culley D."/>
            <person name="Daum C."/>
            <person name="Ezra D."/>
            <person name="Gonzalez J."/>
            <person name="Henrissat B."/>
            <person name="Kuo A."/>
            <person name="Liang C."/>
            <person name="Lipzen A."/>
            <person name="Lutzoni F."/>
            <person name="Magnuson J."/>
            <person name="Mondo S."/>
            <person name="Nolan M."/>
            <person name="Ohm R."/>
            <person name="Pangilinan J."/>
            <person name="Park H.-J."/>
            <person name="Ramirez L."/>
            <person name="Alfaro M."/>
            <person name="Sun H."/>
            <person name="Tritt A."/>
            <person name="Yoshinaga Y."/>
            <person name="Zwiers L.-H."/>
            <person name="Turgeon B."/>
            <person name="Goodwin S."/>
            <person name="Spatafora J."/>
            <person name="Crous P."/>
            <person name="Grigoriev I."/>
        </authorList>
    </citation>
    <scope>NUCLEOTIDE SEQUENCE</scope>
    <source>
        <strain evidence="3">ATCC 16933</strain>
    </source>
</reference>
<name>A0A6A6P830_9PEZI</name>
<keyword evidence="4" id="KW-1185">Reference proteome</keyword>
<accession>A0A6A6P830</accession>
<feature type="compositionally biased region" description="Pro residues" evidence="2">
    <location>
        <begin position="94"/>
        <end position="110"/>
    </location>
</feature>
<dbReference type="EMBL" id="MU001674">
    <property type="protein sequence ID" value="KAF2460161.1"/>
    <property type="molecule type" value="Genomic_DNA"/>
</dbReference>
<protein>
    <submittedName>
        <fullName evidence="3">Uncharacterized protein</fullName>
    </submittedName>
</protein>
<keyword evidence="1" id="KW-0175">Coiled coil</keyword>
<gene>
    <name evidence="3" type="ORF">BDY21DRAFT_370034</name>
</gene>
<feature type="region of interest" description="Disordered" evidence="2">
    <location>
        <begin position="86"/>
        <end position="118"/>
    </location>
</feature>
<evidence type="ECO:0000256" key="2">
    <source>
        <dbReference type="SAM" id="MobiDB-lite"/>
    </source>
</evidence>
<dbReference type="AlphaFoldDB" id="A0A6A6P830"/>
<evidence type="ECO:0000313" key="4">
    <source>
        <dbReference type="Proteomes" id="UP000799766"/>
    </source>
</evidence>
<sequence>MANAEQTRLLGTQTYATLRSMGDAQDLAVGPGHPMTVDFFALDLNRAFEPSVSCTGEFPALGSFTVIMRPDAPKLTYPGCTNPAVVYERHDDPVPTPASTPESAPAPGPLPAAATDNAAVQKAPPNAVGASRLCQASLGPNDAWQAELRNHMALFRAVIGRASATAVADYARHCASCVEGWKEYADTAVAANRQAYEANDGRLRMRVGELERALREKEKERAKWKADEKVLEKKEARIAELDGLLEKRTAVVPGMKTAVEKAKAMVE</sequence>
<evidence type="ECO:0000313" key="3">
    <source>
        <dbReference type="EMBL" id="KAF2460161.1"/>
    </source>
</evidence>
<proteinExistence type="predicted"/>
<organism evidence="3 4">
    <name type="scientific">Lineolata rhizophorae</name>
    <dbReference type="NCBI Taxonomy" id="578093"/>
    <lineage>
        <taxon>Eukaryota</taxon>
        <taxon>Fungi</taxon>
        <taxon>Dikarya</taxon>
        <taxon>Ascomycota</taxon>
        <taxon>Pezizomycotina</taxon>
        <taxon>Dothideomycetes</taxon>
        <taxon>Dothideomycetes incertae sedis</taxon>
        <taxon>Lineolatales</taxon>
        <taxon>Lineolataceae</taxon>
        <taxon>Lineolata</taxon>
    </lineage>
</organism>